<dbReference type="GO" id="GO:0003677">
    <property type="term" value="F:DNA binding"/>
    <property type="evidence" value="ECO:0007669"/>
    <property type="project" value="UniProtKB-KW"/>
</dbReference>
<dbReference type="Gene3D" id="3.30.1310.10">
    <property type="entry name" value="Nucleoid-associated protein YbaB-like domain"/>
    <property type="match status" value="1"/>
</dbReference>
<evidence type="ECO:0000256" key="1">
    <source>
        <dbReference type="SAM" id="MobiDB-lite"/>
    </source>
</evidence>
<feature type="region of interest" description="Disordered" evidence="1">
    <location>
        <begin position="116"/>
        <end position="152"/>
    </location>
</feature>
<evidence type="ECO:0000313" key="2">
    <source>
        <dbReference type="EMBL" id="PKW14253.1"/>
    </source>
</evidence>
<dbReference type="EMBL" id="PJNB01000001">
    <property type="protein sequence ID" value="PKW14253.1"/>
    <property type="molecule type" value="Genomic_DNA"/>
</dbReference>
<protein>
    <submittedName>
        <fullName evidence="2">YbaB/EbfC DNA-binding family protein</fullName>
    </submittedName>
</protein>
<dbReference type="Pfam" id="PF02575">
    <property type="entry name" value="YbaB_DNA_bd"/>
    <property type="match status" value="1"/>
</dbReference>
<comment type="caution">
    <text evidence="2">The sequence shown here is derived from an EMBL/GenBank/DDBJ whole genome shotgun (WGS) entry which is preliminary data.</text>
</comment>
<sequence length="152" mass="16598">MEGNILDPDSAHERLAAWKDRIDKLAADTRAMSERLQEVRVTASDPNGLTEVTIDSTGALVDLRLTDRMRRTSPDVVARTIMATLGEAKNKLADRSQEIIADTVGTESPAARAIADSVGQHLRSGPAPESAAAPGDDDQDYETHSYLDERRW</sequence>
<evidence type="ECO:0000313" key="3">
    <source>
        <dbReference type="Proteomes" id="UP000233786"/>
    </source>
</evidence>
<feature type="compositionally biased region" description="Low complexity" evidence="1">
    <location>
        <begin position="124"/>
        <end position="134"/>
    </location>
</feature>
<name>A0A2N3XU91_SACSN</name>
<gene>
    <name evidence="2" type="ORF">A8926_1855</name>
</gene>
<keyword evidence="2" id="KW-0238">DNA-binding</keyword>
<dbReference type="SUPFAM" id="SSF82607">
    <property type="entry name" value="YbaB-like"/>
    <property type="match status" value="1"/>
</dbReference>
<proteinExistence type="predicted"/>
<dbReference type="RefSeq" id="WP_010316248.1">
    <property type="nucleotide sequence ID" value="NZ_CP172070.1"/>
</dbReference>
<dbReference type="OrthoDB" id="3695809at2"/>
<dbReference type="Proteomes" id="UP000233786">
    <property type="component" value="Unassembled WGS sequence"/>
</dbReference>
<reference evidence="2" key="1">
    <citation type="submission" date="2017-12" db="EMBL/GenBank/DDBJ databases">
        <title>Sequencing the genomes of 1000 Actinobacteria strains.</title>
        <authorList>
            <person name="Klenk H.-P."/>
        </authorList>
    </citation>
    <scope>NUCLEOTIDE SEQUENCE [LARGE SCALE GENOMIC DNA]</scope>
    <source>
        <strain evidence="2">DSM 44228</strain>
    </source>
</reference>
<keyword evidence="3" id="KW-1185">Reference proteome</keyword>
<accession>A0A2N3XU91</accession>
<dbReference type="STRING" id="994479.GCA_000194155_08031"/>
<organism evidence="2 3">
    <name type="scientific">Saccharopolyspora spinosa</name>
    <dbReference type="NCBI Taxonomy" id="60894"/>
    <lineage>
        <taxon>Bacteria</taxon>
        <taxon>Bacillati</taxon>
        <taxon>Actinomycetota</taxon>
        <taxon>Actinomycetes</taxon>
        <taxon>Pseudonocardiales</taxon>
        <taxon>Pseudonocardiaceae</taxon>
        <taxon>Saccharopolyspora</taxon>
    </lineage>
</organism>
<dbReference type="InterPro" id="IPR036894">
    <property type="entry name" value="YbaB-like_sf"/>
</dbReference>
<dbReference type="InterPro" id="IPR004401">
    <property type="entry name" value="YbaB/EbfC"/>
</dbReference>
<feature type="compositionally biased region" description="Basic and acidic residues" evidence="1">
    <location>
        <begin position="141"/>
        <end position="152"/>
    </location>
</feature>
<dbReference type="AlphaFoldDB" id="A0A2N3XU91"/>